<dbReference type="PANTHER" id="PTHR43798">
    <property type="entry name" value="MONOACYLGLYCEROL LIPASE"/>
    <property type="match status" value="1"/>
</dbReference>
<comment type="catalytic activity">
    <reaction evidence="5">
        <text>6-carboxyhexanoyl-[ACP] methyl ester + H2O = 6-carboxyhexanoyl-[ACP] + methanol + H(+)</text>
        <dbReference type="Rhea" id="RHEA:42700"/>
        <dbReference type="Rhea" id="RHEA-COMP:9955"/>
        <dbReference type="Rhea" id="RHEA-COMP:10186"/>
        <dbReference type="ChEBI" id="CHEBI:15377"/>
        <dbReference type="ChEBI" id="CHEBI:15378"/>
        <dbReference type="ChEBI" id="CHEBI:17790"/>
        <dbReference type="ChEBI" id="CHEBI:78846"/>
        <dbReference type="ChEBI" id="CHEBI:82735"/>
        <dbReference type="EC" id="3.1.1.85"/>
    </reaction>
</comment>
<keyword evidence="4 5" id="KW-0378">Hydrolase</keyword>
<dbReference type="InterPro" id="IPR000073">
    <property type="entry name" value="AB_hydrolase_1"/>
</dbReference>
<dbReference type="GO" id="GO:0005737">
    <property type="term" value="C:cytoplasm"/>
    <property type="evidence" value="ECO:0007669"/>
    <property type="project" value="UniProtKB-SubCell"/>
</dbReference>
<comment type="caution">
    <text evidence="7">The sequence shown here is derived from an EMBL/GenBank/DDBJ whole genome shotgun (WGS) entry which is preliminary data.</text>
</comment>
<keyword evidence="2 5" id="KW-0963">Cytoplasm</keyword>
<feature type="domain" description="AB hydrolase-1" evidence="6">
    <location>
        <begin position="16"/>
        <end position="242"/>
    </location>
</feature>
<evidence type="ECO:0000256" key="1">
    <source>
        <dbReference type="ARBA" id="ARBA00022487"/>
    </source>
</evidence>
<dbReference type="InterPro" id="IPR029058">
    <property type="entry name" value="AB_hydrolase_fold"/>
</dbReference>
<dbReference type="GO" id="GO:0090499">
    <property type="term" value="F:pimelyl-[acyl-carrier protein] methyl ester esterase activity"/>
    <property type="evidence" value="ECO:0007669"/>
    <property type="project" value="UniProtKB-EC"/>
</dbReference>
<proteinExistence type="inferred from homology"/>
<dbReference type="GO" id="GO:0009102">
    <property type="term" value="P:biotin biosynthetic process"/>
    <property type="evidence" value="ECO:0007669"/>
    <property type="project" value="UniProtKB-UniRule"/>
</dbReference>
<dbReference type="RefSeq" id="WP_119909106.1">
    <property type="nucleotide sequence ID" value="NZ_QZCH01000001.1"/>
</dbReference>
<comment type="pathway">
    <text evidence="5">Cofactor biosynthesis; biotin biosynthesis.</text>
</comment>
<feature type="binding site" evidence="5">
    <location>
        <position position="22"/>
    </location>
    <ligand>
        <name>substrate</name>
    </ligand>
</feature>
<feature type="active site" description="Nucleophile" evidence="5">
    <location>
        <position position="85"/>
    </location>
</feature>
<dbReference type="InterPro" id="IPR050266">
    <property type="entry name" value="AB_hydrolase_sf"/>
</dbReference>
<gene>
    <name evidence="5 7" type="primary">bioH</name>
    <name evidence="7" type="ORF">D1Z90_02310</name>
</gene>
<feature type="binding site" evidence="5">
    <location>
        <position position="238"/>
    </location>
    <ligand>
        <name>substrate</name>
    </ligand>
</feature>
<dbReference type="HAMAP" id="MF_01260">
    <property type="entry name" value="Carboxylester"/>
    <property type="match status" value="1"/>
</dbReference>
<protein>
    <recommendedName>
        <fullName evidence="5">Pimeloyl-[acyl-carrier protein] methyl ester esterase</fullName>
        <ecNumber evidence="5">3.1.1.85</ecNumber>
    </recommendedName>
    <alternativeName>
        <fullName evidence="5">Biotin synthesis protein BioH</fullName>
    </alternativeName>
    <alternativeName>
        <fullName evidence="5">Carboxylesterase BioH</fullName>
    </alternativeName>
</protein>
<dbReference type="EMBL" id="QZCH01000001">
    <property type="protein sequence ID" value="RJG51582.1"/>
    <property type="molecule type" value="Genomic_DNA"/>
</dbReference>
<dbReference type="PANTHER" id="PTHR43798:SF31">
    <property type="entry name" value="AB HYDROLASE SUPERFAMILY PROTEIN YCLE"/>
    <property type="match status" value="1"/>
</dbReference>
<reference evidence="7 8" key="1">
    <citation type="submission" date="2018-09" db="EMBL/GenBank/DDBJ databases">
        <authorList>
            <person name="Wang F."/>
        </authorList>
    </citation>
    <scope>NUCLEOTIDE SEQUENCE [LARGE SCALE GENOMIC DNA]</scope>
    <source>
        <strain evidence="7 8">PLHSC7-2</strain>
    </source>
</reference>
<evidence type="ECO:0000256" key="3">
    <source>
        <dbReference type="ARBA" id="ARBA00022756"/>
    </source>
</evidence>
<evidence type="ECO:0000256" key="5">
    <source>
        <dbReference type="HAMAP-Rule" id="MF_01260"/>
    </source>
</evidence>
<dbReference type="GO" id="GO:0016020">
    <property type="term" value="C:membrane"/>
    <property type="evidence" value="ECO:0007669"/>
    <property type="project" value="TreeGrafter"/>
</dbReference>
<dbReference type="UniPathway" id="UPA00078"/>
<dbReference type="PRINTS" id="PR00111">
    <property type="entry name" value="ABHYDROLASE"/>
</dbReference>
<feature type="active site" evidence="5">
    <location>
        <position position="238"/>
    </location>
</feature>
<dbReference type="AlphaFoldDB" id="A0A418YKR9"/>
<name>A0A418YKR9_9GAMM</name>
<comment type="similarity">
    <text evidence="5">Belongs to the AB hydrolase superfamily. Carboxylesterase BioH family.</text>
</comment>
<feature type="active site" evidence="5">
    <location>
        <position position="210"/>
    </location>
</feature>
<evidence type="ECO:0000313" key="7">
    <source>
        <dbReference type="EMBL" id="RJG51582.1"/>
    </source>
</evidence>
<keyword evidence="1 5" id="KW-0719">Serine esterase</keyword>
<keyword evidence="3 5" id="KW-0093">Biotin biosynthesis</keyword>
<evidence type="ECO:0000256" key="2">
    <source>
        <dbReference type="ARBA" id="ARBA00022490"/>
    </source>
</evidence>
<evidence type="ECO:0000259" key="6">
    <source>
        <dbReference type="Pfam" id="PF00561"/>
    </source>
</evidence>
<dbReference type="InterPro" id="IPR010076">
    <property type="entry name" value="BioH"/>
</dbReference>
<comment type="function">
    <text evidence="5">The physiological role of BioH is to remove the methyl group introduced by BioC when the pimeloyl moiety is complete. It allows to synthesize pimeloyl-ACP via the fatty acid synthetic pathway through the hydrolysis of the ester bonds of pimeloyl-ACP esters.</text>
</comment>
<feature type="binding site" evidence="5">
    <location>
        <begin position="146"/>
        <end position="150"/>
    </location>
    <ligand>
        <name>substrate</name>
    </ligand>
</feature>
<comment type="subcellular location">
    <subcellularLocation>
        <location evidence="5">Cytoplasm</location>
    </subcellularLocation>
</comment>
<sequence>MAAAIHIESVGQGRDLVLLHGWGLNNAVWQGLVPLLSPYFRLHMVDLPGFGDSEQLPQQDLQSIANVVAANISQLTDDAVWLGWSMGGLVATKVASLYPESVRQLVLVASNPKFTESTEWHGIAPDMLAQFIDALGQDFKKTIDRFLAIQAMGSHSAKQDIKQLRAWLRAKPLPQPEALSAGLDLLYNEDLRREVVNLTQPCIAMMGRLDSLVPIKVSHDLLALNNEINILEFKQSSHAPFVTEKELFASEIIQRCLV</sequence>
<dbReference type="Proteomes" id="UP000283255">
    <property type="component" value="Unassembled WGS sequence"/>
</dbReference>
<dbReference type="OrthoDB" id="9780744at2"/>
<dbReference type="EC" id="3.1.1.85" evidence="5"/>
<comment type="subunit">
    <text evidence="5">Monomer.</text>
</comment>
<dbReference type="Gene3D" id="3.40.50.1820">
    <property type="entry name" value="alpha/beta hydrolase"/>
    <property type="match status" value="1"/>
</dbReference>
<accession>A0A418YKR9</accession>
<dbReference type="NCBIfam" id="TIGR01738">
    <property type="entry name" value="bioH"/>
    <property type="match status" value="1"/>
</dbReference>
<organism evidence="7 8">
    <name type="scientific">Motilimonas pumila</name>
    <dbReference type="NCBI Taxonomy" id="2303987"/>
    <lineage>
        <taxon>Bacteria</taxon>
        <taxon>Pseudomonadati</taxon>
        <taxon>Pseudomonadota</taxon>
        <taxon>Gammaproteobacteria</taxon>
        <taxon>Alteromonadales</taxon>
        <taxon>Alteromonadales genera incertae sedis</taxon>
        <taxon>Motilimonas</taxon>
    </lineage>
</organism>
<dbReference type="Pfam" id="PF00561">
    <property type="entry name" value="Abhydrolase_1"/>
    <property type="match status" value="1"/>
</dbReference>
<keyword evidence="8" id="KW-1185">Reference proteome</keyword>
<reference evidence="7 8" key="2">
    <citation type="submission" date="2019-01" db="EMBL/GenBank/DDBJ databases">
        <title>Motilimonas pumilus sp. nov., isolated from the gut of sea cucumber (Apostichopus japonicus).</title>
        <authorList>
            <person name="Wang F.-Q."/>
            <person name="Ren L.-H."/>
            <person name="Lin Y.-W."/>
            <person name="Sun G.-H."/>
            <person name="Du Z.-J."/>
            <person name="Zhao J.-X."/>
            <person name="Liu X.-J."/>
            <person name="Liu L.-J."/>
        </authorList>
    </citation>
    <scope>NUCLEOTIDE SEQUENCE [LARGE SCALE GENOMIC DNA]</scope>
    <source>
        <strain evidence="7 8">PLHSC7-2</strain>
    </source>
</reference>
<feature type="binding site" evidence="5">
    <location>
        <begin position="85"/>
        <end position="86"/>
    </location>
    <ligand>
        <name>substrate</name>
    </ligand>
</feature>
<evidence type="ECO:0000256" key="4">
    <source>
        <dbReference type="ARBA" id="ARBA00022801"/>
    </source>
</evidence>
<evidence type="ECO:0000313" key="8">
    <source>
        <dbReference type="Proteomes" id="UP000283255"/>
    </source>
</evidence>
<dbReference type="SUPFAM" id="SSF53474">
    <property type="entry name" value="alpha/beta-Hydrolases"/>
    <property type="match status" value="1"/>
</dbReference>